<organism evidence="1 3">
    <name type="scientific">Sphingosinicella microcystinivorans</name>
    <dbReference type="NCBI Taxonomy" id="335406"/>
    <lineage>
        <taxon>Bacteria</taxon>
        <taxon>Pseudomonadati</taxon>
        <taxon>Pseudomonadota</taxon>
        <taxon>Alphaproteobacteria</taxon>
        <taxon>Sphingomonadales</taxon>
        <taxon>Sphingosinicellaceae</taxon>
        <taxon>Sphingosinicella</taxon>
    </lineage>
</organism>
<evidence type="ECO:0000313" key="1">
    <source>
        <dbReference type="EMBL" id="BBE32358.1"/>
    </source>
</evidence>
<dbReference type="AlphaFoldDB" id="A0AAD1D2Y5"/>
<protein>
    <submittedName>
        <fullName evidence="2">Hemoglobin</fullName>
    </submittedName>
</protein>
<dbReference type="GO" id="GO:0020037">
    <property type="term" value="F:heme binding"/>
    <property type="evidence" value="ECO:0007669"/>
    <property type="project" value="InterPro"/>
</dbReference>
<keyword evidence="4" id="KW-1185">Reference proteome</keyword>
<dbReference type="Gene3D" id="1.10.490.10">
    <property type="entry name" value="Globins"/>
    <property type="match status" value="1"/>
</dbReference>
<dbReference type="Proteomes" id="UP000276029">
    <property type="component" value="Unassembled WGS sequence"/>
</dbReference>
<reference evidence="1 3" key="1">
    <citation type="submission" date="2018-06" db="EMBL/GenBank/DDBJ databases">
        <title>Complete Genome Sequence of the Microcystin-Degrading Bacterium Sphingosinicella microcystinivorans Strain B-9.</title>
        <authorList>
            <person name="Jin H."/>
            <person name="Nishizawa T."/>
            <person name="Guo Y."/>
            <person name="Nishizawa A."/>
            <person name="Park H."/>
            <person name="Kato H."/>
            <person name="Tsuji K."/>
            <person name="Harada K."/>
        </authorList>
    </citation>
    <scope>NUCLEOTIDE SEQUENCE [LARGE SCALE GENOMIC DNA]</scope>
    <source>
        <strain evidence="1 3">B9</strain>
    </source>
</reference>
<evidence type="ECO:0000313" key="2">
    <source>
        <dbReference type="EMBL" id="RKS84340.1"/>
    </source>
</evidence>
<proteinExistence type="predicted"/>
<dbReference type="CDD" id="cd08916">
    <property type="entry name" value="TrHb3_P"/>
    <property type="match status" value="1"/>
</dbReference>
<evidence type="ECO:0000313" key="4">
    <source>
        <dbReference type="Proteomes" id="UP000276029"/>
    </source>
</evidence>
<sequence>MGKLEIDDIGLESLVDAFYARVRADAALGPIFNDAIGDWPEHLEKLTDFWSSVMLTSGRYKGQPVPAHMKHKAQITPELFARWLALWAQTTDALMIPEAAAALQDRARRIAQSLQLAMFIRLGGRPVPHPCPTSSVLQADHG</sequence>
<accession>A0AAD1D2Y5</accession>
<dbReference type="EMBL" id="RBWX01000015">
    <property type="protein sequence ID" value="RKS84340.1"/>
    <property type="molecule type" value="Genomic_DNA"/>
</dbReference>
<dbReference type="GO" id="GO:0019825">
    <property type="term" value="F:oxygen binding"/>
    <property type="evidence" value="ECO:0007669"/>
    <property type="project" value="InterPro"/>
</dbReference>
<name>A0AAD1D2Y5_SPHMI</name>
<dbReference type="InterPro" id="IPR009050">
    <property type="entry name" value="Globin-like_sf"/>
</dbReference>
<dbReference type="EMBL" id="AP018711">
    <property type="protein sequence ID" value="BBE32358.1"/>
    <property type="molecule type" value="Genomic_DNA"/>
</dbReference>
<gene>
    <name evidence="2" type="ORF">DFR51_3782</name>
    <name evidence="1" type="ORF">SmB9_00160</name>
</gene>
<reference evidence="2 4" key="2">
    <citation type="submission" date="2018-10" db="EMBL/GenBank/DDBJ databases">
        <title>Genomic Encyclopedia of Type Strains, Phase IV (KMG-IV): sequencing the most valuable type-strain genomes for metagenomic binning, comparative biology and taxonomic classification.</title>
        <authorList>
            <person name="Goeker M."/>
        </authorList>
    </citation>
    <scope>NUCLEOTIDE SEQUENCE [LARGE SCALE GENOMIC DNA]</scope>
    <source>
        <strain evidence="2 4">DSM 19791</strain>
    </source>
</reference>
<evidence type="ECO:0000313" key="3">
    <source>
        <dbReference type="Proteomes" id="UP000275727"/>
    </source>
</evidence>
<dbReference type="KEGG" id="smic:SmB9_00160"/>
<dbReference type="InterPro" id="IPR012292">
    <property type="entry name" value="Globin/Proto"/>
</dbReference>
<dbReference type="Proteomes" id="UP000275727">
    <property type="component" value="Chromosome"/>
</dbReference>
<dbReference type="SUPFAM" id="SSF46458">
    <property type="entry name" value="Globin-like"/>
    <property type="match status" value="1"/>
</dbReference>